<feature type="region of interest" description="Disordered" evidence="1">
    <location>
        <begin position="260"/>
        <end position="290"/>
    </location>
</feature>
<keyword evidence="3" id="KW-1185">Reference proteome</keyword>
<feature type="region of interest" description="Disordered" evidence="1">
    <location>
        <begin position="1"/>
        <end position="27"/>
    </location>
</feature>
<proteinExistence type="predicted"/>
<dbReference type="AlphaFoldDB" id="A0A8H5GNZ7"/>
<feature type="compositionally biased region" description="Polar residues" evidence="1">
    <location>
        <begin position="267"/>
        <end position="282"/>
    </location>
</feature>
<protein>
    <submittedName>
        <fullName evidence="2">Uncharacterized protein</fullName>
    </submittedName>
</protein>
<evidence type="ECO:0000313" key="3">
    <source>
        <dbReference type="Proteomes" id="UP000559256"/>
    </source>
</evidence>
<feature type="compositionally biased region" description="Low complexity" evidence="1">
    <location>
        <begin position="157"/>
        <end position="176"/>
    </location>
</feature>
<dbReference type="EMBL" id="JAACJM010000015">
    <property type="protein sequence ID" value="KAF5368428.1"/>
    <property type="molecule type" value="Genomic_DNA"/>
</dbReference>
<reference evidence="2 3" key="1">
    <citation type="journal article" date="2020" name="ISME J.">
        <title>Uncovering the hidden diversity of litter-decomposition mechanisms in mushroom-forming fungi.</title>
        <authorList>
            <person name="Floudas D."/>
            <person name="Bentzer J."/>
            <person name="Ahren D."/>
            <person name="Johansson T."/>
            <person name="Persson P."/>
            <person name="Tunlid A."/>
        </authorList>
    </citation>
    <scope>NUCLEOTIDE SEQUENCE [LARGE SCALE GENOMIC DNA]</scope>
    <source>
        <strain evidence="2 3">CBS 291.85</strain>
    </source>
</reference>
<name>A0A8H5GNZ7_9AGAR</name>
<accession>A0A8H5GNZ7</accession>
<evidence type="ECO:0000256" key="1">
    <source>
        <dbReference type="SAM" id="MobiDB-lite"/>
    </source>
</evidence>
<gene>
    <name evidence="2" type="ORF">D9758_002210</name>
</gene>
<comment type="caution">
    <text evidence="2">The sequence shown here is derived from an EMBL/GenBank/DDBJ whole genome shotgun (WGS) entry which is preliminary data.</text>
</comment>
<sequence>METIGQSSISALTQHPVQPRNPSKKPHNCRLVVVANRDAFSNARGGIRHSAAFGFKVSPDVDLEMEYELPLWLLMDDEFQKRAAKYYPNHDVLDPHFMVAPQFIDNLRRASTERAAEGGTTADVVGDTPVAQDALSNTKDLSPITPEMSPNTEHALPDPSDVPPSSNDPAPASSAPTKDVSPGHGDHHMEEDSVDSPAVVFGTGRGRGSRPRLAVQPPKKRAKIVPEGQSDIPTDMTSAGVARETSVPPIETIGESISALVQRRPSKPTQPRNHSKKTQSPMSAVVTRRGDPVVSRGGIRHNTAFGFKVPPDVDLELIYELPLWLLMDEAFQKRAAKYHPGHGVLDPDFKLDQQLIDGMRRASTEPAVDGVAKTDVADG</sequence>
<dbReference type="OrthoDB" id="2555515at2759"/>
<feature type="region of interest" description="Disordered" evidence="1">
    <location>
        <begin position="136"/>
        <end position="243"/>
    </location>
</feature>
<dbReference type="Proteomes" id="UP000559256">
    <property type="component" value="Unassembled WGS sequence"/>
</dbReference>
<feature type="compositionally biased region" description="Polar residues" evidence="1">
    <location>
        <begin position="1"/>
        <end position="16"/>
    </location>
</feature>
<evidence type="ECO:0000313" key="2">
    <source>
        <dbReference type="EMBL" id="KAF5368428.1"/>
    </source>
</evidence>
<organism evidence="2 3">
    <name type="scientific">Tetrapyrgos nigripes</name>
    <dbReference type="NCBI Taxonomy" id="182062"/>
    <lineage>
        <taxon>Eukaryota</taxon>
        <taxon>Fungi</taxon>
        <taxon>Dikarya</taxon>
        <taxon>Basidiomycota</taxon>
        <taxon>Agaricomycotina</taxon>
        <taxon>Agaricomycetes</taxon>
        <taxon>Agaricomycetidae</taxon>
        <taxon>Agaricales</taxon>
        <taxon>Marasmiineae</taxon>
        <taxon>Marasmiaceae</taxon>
        <taxon>Tetrapyrgos</taxon>
    </lineage>
</organism>